<organism evidence="2 3">
    <name type="scientific">Gluconacetobacter diazotrophicus</name>
    <name type="common">Acetobacter diazotrophicus</name>
    <dbReference type="NCBI Taxonomy" id="33996"/>
    <lineage>
        <taxon>Bacteria</taxon>
        <taxon>Pseudomonadati</taxon>
        <taxon>Pseudomonadota</taxon>
        <taxon>Alphaproteobacteria</taxon>
        <taxon>Acetobacterales</taxon>
        <taxon>Acetobacteraceae</taxon>
        <taxon>Gluconacetobacter</taxon>
    </lineage>
</organism>
<evidence type="ECO:0000256" key="1">
    <source>
        <dbReference type="SAM" id="MobiDB-lite"/>
    </source>
</evidence>
<gene>
    <name evidence="2" type="ORF">HLH33_15700</name>
</gene>
<evidence type="ECO:0000313" key="3">
    <source>
        <dbReference type="Proteomes" id="UP000550787"/>
    </source>
</evidence>
<accession>A0A7W4I7K4</accession>
<reference evidence="2 3" key="1">
    <citation type="submission" date="2020-04" db="EMBL/GenBank/DDBJ databases">
        <title>Description of novel Gluconacetobacter.</title>
        <authorList>
            <person name="Sombolestani A."/>
        </authorList>
    </citation>
    <scope>NUCLEOTIDE SEQUENCE [LARGE SCALE GENOMIC DNA]</scope>
    <source>
        <strain evidence="2 3">LMG 7603</strain>
    </source>
</reference>
<feature type="region of interest" description="Disordered" evidence="1">
    <location>
        <begin position="1"/>
        <end position="22"/>
    </location>
</feature>
<dbReference type="AlphaFoldDB" id="A0A7W4I7K4"/>
<dbReference type="Proteomes" id="UP000550787">
    <property type="component" value="Unassembled WGS sequence"/>
</dbReference>
<protein>
    <submittedName>
        <fullName evidence="2">Uncharacterized protein</fullName>
    </submittedName>
</protein>
<dbReference type="EMBL" id="JABEQG010000041">
    <property type="protein sequence ID" value="MBB2157733.1"/>
    <property type="molecule type" value="Genomic_DNA"/>
</dbReference>
<sequence>MADRTQPAAPEPPPPASTDSLDDTVRRRLLTARHLYRLAADQAGQGQDIPALVASNLLQDAVEMFLVAAAAHLNAPVKPKLDFDKLIDAVDQAHGEPLPFRPRLLDLNQMRVNSKHRGALPHRRELAGLLTMVREYLGEACTQVFGQSFWTLSVADGIARADVRDQVLDAEAAYAAGDYRSALIAIRRAFFIVFEAPYDVRTPSCVEHFSDSGDPSGQMRYPPHVLAFNHGWHTFKEPFDHIYLDWSHLREELRRDRIDPVAFDAILETTPRVYCSAPDQWLTRDDPTLDGPDLAARAATALAVVPDMILRRQARYRASRRPRFSWDKAIRFSNPAAPVYRGASRDSEQVGTAADFGGDRACAARVPGLDGEHFYAFYPPGVPWEGMFLELLYVPERDAELCSAAAADEREKGR</sequence>
<proteinExistence type="predicted"/>
<name>A0A7W4I7K4_GLUDI</name>
<dbReference type="RefSeq" id="WP_183116354.1">
    <property type="nucleotide sequence ID" value="NZ_JABEQG010000041.1"/>
</dbReference>
<comment type="caution">
    <text evidence="2">The sequence shown here is derived from an EMBL/GenBank/DDBJ whole genome shotgun (WGS) entry which is preliminary data.</text>
</comment>
<evidence type="ECO:0000313" key="2">
    <source>
        <dbReference type="EMBL" id="MBB2157733.1"/>
    </source>
</evidence>